<name>A0A1V8TGV6_9PEZI</name>
<dbReference type="OrthoDB" id="1926336at2759"/>
<evidence type="ECO:0000313" key="9">
    <source>
        <dbReference type="EMBL" id="OQO10623.1"/>
    </source>
</evidence>
<accession>A0A1V8TGV6</accession>
<dbReference type="Proteomes" id="UP000192596">
    <property type="component" value="Unassembled WGS sequence"/>
</dbReference>
<feature type="region of interest" description="Disordered" evidence="7">
    <location>
        <begin position="258"/>
        <end position="287"/>
    </location>
</feature>
<dbReference type="InterPro" id="IPR000237">
    <property type="entry name" value="GRIP_dom"/>
</dbReference>
<feature type="compositionally biased region" description="Basic and acidic residues" evidence="7">
    <location>
        <begin position="1228"/>
        <end position="1241"/>
    </location>
</feature>
<feature type="compositionally biased region" description="Basic and acidic residues" evidence="7">
    <location>
        <begin position="564"/>
        <end position="573"/>
    </location>
</feature>
<dbReference type="GO" id="GO:0005794">
    <property type="term" value="C:Golgi apparatus"/>
    <property type="evidence" value="ECO:0007669"/>
    <property type="project" value="TreeGrafter"/>
</dbReference>
<feature type="compositionally biased region" description="Low complexity" evidence="7">
    <location>
        <begin position="590"/>
        <end position="599"/>
    </location>
</feature>
<evidence type="ECO:0000259" key="8">
    <source>
        <dbReference type="PROSITE" id="PS50913"/>
    </source>
</evidence>
<evidence type="ECO:0000256" key="5">
    <source>
        <dbReference type="ARBA" id="ARBA00023136"/>
    </source>
</evidence>
<feature type="compositionally biased region" description="Polar residues" evidence="7">
    <location>
        <begin position="111"/>
        <end position="120"/>
    </location>
</feature>
<feature type="region of interest" description="Disordered" evidence="7">
    <location>
        <begin position="1065"/>
        <end position="1085"/>
    </location>
</feature>
<feature type="compositionally biased region" description="Acidic residues" evidence="7">
    <location>
        <begin position="76"/>
        <end position="86"/>
    </location>
</feature>
<dbReference type="PANTHER" id="PTHR23157">
    <property type="entry name" value="GRIP AND COILED-COIL DOMAIN-CONTAINING PROTEIN 1"/>
    <property type="match status" value="1"/>
</dbReference>
<feature type="compositionally biased region" description="Low complexity" evidence="7">
    <location>
        <begin position="1242"/>
        <end position="1252"/>
    </location>
</feature>
<feature type="region of interest" description="Disordered" evidence="7">
    <location>
        <begin position="1300"/>
        <end position="1380"/>
    </location>
</feature>
<dbReference type="STRING" id="1507870.A0A1V8TGV6"/>
<dbReference type="InterPro" id="IPR051952">
    <property type="entry name" value="Golgi-autophagy_related"/>
</dbReference>
<evidence type="ECO:0000256" key="3">
    <source>
        <dbReference type="ARBA" id="ARBA00022490"/>
    </source>
</evidence>
<comment type="subcellular location">
    <subcellularLocation>
        <location evidence="2">Cytoplasm</location>
    </subcellularLocation>
    <subcellularLocation>
        <location evidence="1">Endomembrane system</location>
        <topology evidence="1">Peripheral membrane protein</topology>
    </subcellularLocation>
</comment>
<feature type="region of interest" description="Disordered" evidence="7">
    <location>
        <begin position="926"/>
        <end position="945"/>
    </location>
</feature>
<feature type="compositionally biased region" description="Basic and acidic residues" evidence="7">
    <location>
        <begin position="1253"/>
        <end position="1269"/>
    </location>
</feature>
<proteinExistence type="predicted"/>
<reference evidence="10" key="1">
    <citation type="submission" date="2017-03" db="EMBL/GenBank/DDBJ databases">
        <title>Genomes of endolithic fungi from Antarctica.</title>
        <authorList>
            <person name="Coleine C."/>
            <person name="Masonjones S."/>
            <person name="Stajich J.E."/>
        </authorList>
    </citation>
    <scope>NUCLEOTIDE SEQUENCE [LARGE SCALE GENOMIC DNA]</scope>
    <source>
        <strain evidence="10">CCFEE 5527</strain>
    </source>
</reference>
<feature type="compositionally biased region" description="Polar residues" evidence="7">
    <location>
        <begin position="25"/>
        <end position="43"/>
    </location>
</feature>
<dbReference type="EMBL" id="NAJO01000008">
    <property type="protein sequence ID" value="OQO10623.1"/>
    <property type="molecule type" value="Genomic_DNA"/>
</dbReference>
<evidence type="ECO:0000256" key="1">
    <source>
        <dbReference type="ARBA" id="ARBA00004184"/>
    </source>
</evidence>
<keyword evidence="3" id="KW-0963">Cytoplasm</keyword>
<feature type="compositionally biased region" description="Basic and acidic residues" evidence="7">
    <location>
        <begin position="258"/>
        <end position="268"/>
    </location>
</feature>
<dbReference type="Pfam" id="PF01465">
    <property type="entry name" value="GRIP"/>
    <property type="match status" value="1"/>
</dbReference>
<keyword evidence="5" id="KW-0472">Membrane</keyword>
<keyword evidence="4 6" id="KW-0175">Coiled coil</keyword>
<dbReference type="SMART" id="SM00755">
    <property type="entry name" value="Grip"/>
    <property type="match status" value="1"/>
</dbReference>
<feature type="compositionally biased region" description="Low complexity" evidence="7">
    <location>
        <begin position="1301"/>
        <end position="1313"/>
    </location>
</feature>
<feature type="region of interest" description="Disordered" evidence="7">
    <location>
        <begin position="872"/>
        <end position="893"/>
    </location>
</feature>
<feature type="domain" description="GRIP" evidence="8">
    <location>
        <begin position="1378"/>
        <end position="1428"/>
    </location>
</feature>
<feature type="compositionally biased region" description="Polar residues" evidence="7">
    <location>
        <begin position="600"/>
        <end position="630"/>
    </location>
</feature>
<comment type="caution">
    <text evidence="9">The sequence shown here is derived from an EMBL/GenBank/DDBJ whole genome shotgun (WGS) entry which is preliminary data.</text>
</comment>
<feature type="region of interest" description="Disordered" evidence="7">
    <location>
        <begin position="1173"/>
        <end position="1269"/>
    </location>
</feature>
<feature type="region of interest" description="Disordered" evidence="7">
    <location>
        <begin position="19"/>
        <end position="137"/>
    </location>
</feature>
<evidence type="ECO:0000256" key="4">
    <source>
        <dbReference type="ARBA" id="ARBA00023054"/>
    </source>
</evidence>
<evidence type="ECO:0000313" key="10">
    <source>
        <dbReference type="Proteomes" id="UP000192596"/>
    </source>
</evidence>
<feature type="compositionally biased region" description="Polar residues" evidence="7">
    <location>
        <begin position="1337"/>
        <end position="1363"/>
    </location>
</feature>
<feature type="coiled-coil region" evidence="6">
    <location>
        <begin position="349"/>
        <end position="475"/>
    </location>
</feature>
<dbReference type="PROSITE" id="PS50913">
    <property type="entry name" value="GRIP"/>
    <property type="match status" value="1"/>
</dbReference>
<feature type="compositionally biased region" description="Basic residues" evidence="7">
    <location>
        <begin position="643"/>
        <end position="655"/>
    </location>
</feature>
<sequence>MFQRLKGFNLDNFLDSKIAEEQAKQNKPGQSSSPAKRSTSNVRRGSGRTDSPSRRAGGKLKVHDADGGDVGKVPDPDDFVIGDDASDISRVATPRPVKEGDAAPTADGTVNGEQNDTSPSKGKEAARPDDNQLPEDVTQKLARLETLSTKYKELLRNYRAAHARVSQTDAFEATLREHTPLANISDPGALVEFLNQRGLQSEMVLQELKRITGEQRDTVKERDELKVKLDEAEQKARDAFDEAAGLKKEREEQAAAKAVEAQKSKDVEDVPAADVAKAAEPDEKDDSTFFSYDSDLEAQVKEQTEKISEQRAYILELETENASTHQDFEMTRLDLEAMKNKISIRDREITSVSDQLKEARSQISELEKSGAAAREEQDSAVGSLVAAEAQCVDMQEKLKAYQINLQKTHEELESKAAAAESNAEAAKENLQKYQAEHEKNLKFGKIGGEAQEKRMKTYQDVIVGLKEQLRQSEADKKDMVAANKTMSGQTEDLMLQTKLMTSEANSRRGLIDQERAKCATAMVNQQRAEERLQEAIEEREKALRLAESKKGHEAAVAGLKGQLKRAERDRDQAYKLILNCGKCKTEPEEPSVASEAPSEMSNTPRSRSRQGSDTTELTESTQPTEVSTPSGEVAEPDAADTKKSKKKKKSKAKKKAGTDEATPGLASVAELERATANLKDMNDPAVMKAITDGIKDLQDSRNAEDDSAEQLRLHHEEIIETRNQTIKDLEFMLLSTREENNSHRDSLQKEHEEVQRLQLAMQEQLLKGASVGELEKLRESIKAKDEAIDRLDAKLRGEEELKEEIEMMRESMTELASEATDAKHALQLRVDAFKKLQTEFDELQMETDQVQKQMKDAEAQRDDLARRCTGSETEISELKTAHASAGTVSSGEVQGLKDAVEAAEKESAALKLAKEAVEKELEVLKAEHSASGAERDEKHRSLSGDFEKLKSRADALDTDLTAANQLAQTRFKDLTDLREHTGKVQAELKKLRDEAAGLKNVKTDLEKSSSALKRLESKERDLRSEIAEYRSQSTDKDTQIGDLRVKAKSSEERCKALEDTYERARKDLESNEQTRDEAVETRDKLQQQLDKALVETRAAKAALQPLEEQISKLGSEASTLREELQVKSAQQQSAQSLMDSMQDQSRELATQMKEVRERCESLDEELADAHRLLSERSREGDTMRRLLQDVESRAESRVKEMRERMDMAVEERDRAEEEASTIGRRKARELEELRNKLKEAEGASSRASSAQQEAEKREAAFKSRQSDLETRAVQAQEELTELRSAMASLRDALDASEKQVSSLSSETSALRSSLQDRDTKLEKLQKASKSMAEEMRQSQTSKLRQNSTTAASSRSSLESTNRVMSPISGPRNGTSGTQKDEGVDYVYLKNVLLQFLETREKKLQLQLVPVLGMLLHFDKQDMGKWNAAVTAR</sequence>
<organism evidence="9 10">
    <name type="scientific">Cryoendolithus antarcticus</name>
    <dbReference type="NCBI Taxonomy" id="1507870"/>
    <lineage>
        <taxon>Eukaryota</taxon>
        <taxon>Fungi</taxon>
        <taxon>Dikarya</taxon>
        <taxon>Ascomycota</taxon>
        <taxon>Pezizomycotina</taxon>
        <taxon>Dothideomycetes</taxon>
        <taxon>Dothideomycetidae</taxon>
        <taxon>Cladosporiales</taxon>
        <taxon>Cladosporiaceae</taxon>
        <taxon>Cryoendolithus</taxon>
    </lineage>
</organism>
<evidence type="ECO:0000256" key="2">
    <source>
        <dbReference type="ARBA" id="ARBA00004496"/>
    </source>
</evidence>
<feature type="compositionally biased region" description="Basic and acidic residues" evidence="7">
    <location>
        <begin position="1314"/>
        <end position="1336"/>
    </location>
</feature>
<dbReference type="Gene3D" id="1.10.287.1490">
    <property type="match status" value="1"/>
</dbReference>
<feature type="coiled-coil region" evidence="6">
    <location>
        <begin position="215"/>
        <end position="249"/>
    </location>
</feature>
<feature type="region of interest" description="Disordered" evidence="7">
    <location>
        <begin position="1026"/>
        <end position="1052"/>
    </location>
</feature>
<evidence type="ECO:0000256" key="6">
    <source>
        <dbReference type="SAM" id="Coils"/>
    </source>
</evidence>
<protein>
    <recommendedName>
        <fullName evidence="8">GRIP domain-containing protein</fullName>
    </recommendedName>
</protein>
<gene>
    <name evidence="9" type="ORF">B0A48_03921</name>
</gene>
<dbReference type="InParanoid" id="A0A1V8TGV6"/>
<feature type="compositionally biased region" description="Basic and acidic residues" evidence="7">
    <location>
        <begin position="121"/>
        <end position="130"/>
    </location>
</feature>
<keyword evidence="10" id="KW-1185">Reference proteome</keyword>
<dbReference type="PANTHER" id="PTHR23157:SF25">
    <property type="entry name" value="GRIP AND COILED-COIL DOMAIN-CONTAINING PROTEIN 1"/>
    <property type="match status" value="1"/>
</dbReference>
<feature type="compositionally biased region" description="Basic and acidic residues" evidence="7">
    <location>
        <begin position="1173"/>
        <end position="1217"/>
    </location>
</feature>
<feature type="compositionally biased region" description="Low complexity" evidence="7">
    <location>
        <begin position="1128"/>
        <end position="1143"/>
    </location>
</feature>
<feature type="region of interest" description="Disordered" evidence="7">
    <location>
        <begin position="1124"/>
        <end position="1148"/>
    </location>
</feature>
<feature type="region of interest" description="Disordered" evidence="7">
    <location>
        <begin position="546"/>
        <end position="667"/>
    </location>
</feature>
<evidence type="ECO:0000256" key="7">
    <source>
        <dbReference type="SAM" id="MobiDB-lite"/>
    </source>
</evidence>